<evidence type="ECO:0000313" key="1">
    <source>
        <dbReference type="EMBL" id="MFD2574243.1"/>
    </source>
</evidence>
<name>A0ABW5MDA0_9BACT</name>
<comment type="caution">
    <text evidence="1">The sequence shown here is derived from an EMBL/GenBank/DDBJ whole genome shotgun (WGS) entry which is preliminary data.</text>
</comment>
<gene>
    <name evidence="1" type="ORF">ACFSUS_26650</name>
</gene>
<evidence type="ECO:0000313" key="2">
    <source>
        <dbReference type="Proteomes" id="UP001597469"/>
    </source>
</evidence>
<proteinExistence type="predicted"/>
<reference evidence="2" key="1">
    <citation type="journal article" date="2019" name="Int. J. Syst. Evol. Microbiol.">
        <title>The Global Catalogue of Microorganisms (GCM) 10K type strain sequencing project: providing services to taxonomists for standard genome sequencing and annotation.</title>
        <authorList>
            <consortium name="The Broad Institute Genomics Platform"/>
            <consortium name="The Broad Institute Genome Sequencing Center for Infectious Disease"/>
            <person name="Wu L."/>
            <person name="Ma J."/>
        </authorList>
    </citation>
    <scope>NUCLEOTIDE SEQUENCE [LARGE SCALE GENOMIC DNA]</scope>
    <source>
        <strain evidence="2">KCTC 42805</strain>
    </source>
</reference>
<accession>A0ABW5MDA0</accession>
<dbReference type="Proteomes" id="UP001597469">
    <property type="component" value="Unassembled WGS sequence"/>
</dbReference>
<protein>
    <submittedName>
        <fullName evidence="1">Uncharacterized protein</fullName>
    </submittedName>
</protein>
<keyword evidence="2" id="KW-1185">Reference proteome</keyword>
<sequence length="84" mass="9418">MRDQLENKHLPDEGHDYGPGKREAAYRFLAKHLNLDLNKVLKNNQIDESSTTLLESAALQVFNAQYPRPAKAVVGDEAVMALLK</sequence>
<organism evidence="1 2">
    <name type="scientific">Spirosoma soli</name>
    <dbReference type="NCBI Taxonomy" id="1770529"/>
    <lineage>
        <taxon>Bacteria</taxon>
        <taxon>Pseudomonadati</taxon>
        <taxon>Bacteroidota</taxon>
        <taxon>Cytophagia</taxon>
        <taxon>Cytophagales</taxon>
        <taxon>Cytophagaceae</taxon>
        <taxon>Spirosoma</taxon>
    </lineage>
</organism>
<dbReference type="EMBL" id="JBHULN010000025">
    <property type="protein sequence ID" value="MFD2574243.1"/>
    <property type="molecule type" value="Genomic_DNA"/>
</dbReference>